<dbReference type="GO" id="GO:0030599">
    <property type="term" value="F:pectinesterase activity"/>
    <property type="evidence" value="ECO:0007669"/>
    <property type="project" value="InterPro"/>
</dbReference>
<feature type="domain" description="Pectinesterase catalytic" evidence="4">
    <location>
        <begin position="28"/>
        <end position="84"/>
    </location>
</feature>
<proteinExistence type="predicted"/>
<evidence type="ECO:0000313" key="5">
    <source>
        <dbReference type="EMBL" id="KAJ4951247.1"/>
    </source>
</evidence>
<name>A0A9Q0GNN1_9MAGN</name>
<protein>
    <recommendedName>
        <fullName evidence="4">Pectinesterase catalytic domain-containing protein</fullName>
    </recommendedName>
</protein>
<dbReference type="OrthoDB" id="2019149at2759"/>
<accession>A0A9Q0GNN1</accession>
<comment type="caution">
    <text evidence="5">The sequence shown here is derived from an EMBL/GenBank/DDBJ whole genome shotgun (WGS) entry which is preliminary data.</text>
</comment>
<reference evidence="5" key="1">
    <citation type="journal article" date="2023" name="Plant J.">
        <title>The genome of the king protea, Protea cynaroides.</title>
        <authorList>
            <person name="Chang J."/>
            <person name="Duong T.A."/>
            <person name="Schoeman C."/>
            <person name="Ma X."/>
            <person name="Roodt D."/>
            <person name="Barker N."/>
            <person name="Li Z."/>
            <person name="Van de Peer Y."/>
            <person name="Mizrachi E."/>
        </authorList>
    </citation>
    <scope>NUCLEOTIDE SEQUENCE</scope>
    <source>
        <tissue evidence="5">Young leaves</tissue>
    </source>
</reference>
<dbReference type="Pfam" id="PF01095">
    <property type="entry name" value="Pectinesterase"/>
    <property type="match status" value="1"/>
</dbReference>
<dbReference type="GO" id="GO:0042545">
    <property type="term" value="P:cell wall modification"/>
    <property type="evidence" value="ECO:0007669"/>
    <property type="project" value="InterPro"/>
</dbReference>
<dbReference type="PANTHER" id="PTHR31707">
    <property type="entry name" value="PECTINESTERASE"/>
    <property type="match status" value="1"/>
</dbReference>
<sequence length="103" mass="11681">MPGNDLKSERTDLKSENQTRGSTYFQCRAIKTSQVFLTLATAVEGKKFLARAMKFENVADPEDHQAVAMRVTGDKAAFFDCKMEMKKTHASPNGLRHLSRRRM</sequence>
<dbReference type="Gene3D" id="2.160.20.10">
    <property type="entry name" value="Single-stranded right-handed beta-helix, Pectin lyase-like"/>
    <property type="match status" value="1"/>
</dbReference>
<evidence type="ECO:0000256" key="2">
    <source>
        <dbReference type="ARBA" id="ARBA00022801"/>
    </source>
</evidence>
<dbReference type="InterPro" id="IPR012334">
    <property type="entry name" value="Pectin_lyas_fold"/>
</dbReference>
<dbReference type="InterPro" id="IPR011050">
    <property type="entry name" value="Pectin_lyase_fold/virulence"/>
</dbReference>
<keyword evidence="3" id="KW-0063">Aspartyl esterase</keyword>
<evidence type="ECO:0000256" key="1">
    <source>
        <dbReference type="ARBA" id="ARBA00005184"/>
    </source>
</evidence>
<evidence type="ECO:0000259" key="4">
    <source>
        <dbReference type="Pfam" id="PF01095"/>
    </source>
</evidence>
<dbReference type="InterPro" id="IPR000070">
    <property type="entry name" value="Pectinesterase_cat"/>
</dbReference>
<keyword evidence="6" id="KW-1185">Reference proteome</keyword>
<evidence type="ECO:0000313" key="6">
    <source>
        <dbReference type="Proteomes" id="UP001141806"/>
    </source>
</evidence>
<dbReference type="AlphaFoldDB" id="A0A9Q0GNN1"/>
<evidence type="ECO:0000256" key="3">
    <source>
        <dbReference type="ARBA" id="ARBA00023085"/>
    </source>
</evidence>
<dbReference type="Proteomes" id="UP001141806">
    <property type="component" value="Unassembled WGS sequence"/>
</dbReference>
<comment type="pathway">
    <text evidence="1">Glycan metabolism; pectin degradation; 2-dehydro-3-deoxy-D-gluconate from pectin: step 1/5.</text>
</comment>
<organism evidence="5 6">
    <name type="scientific">Protea cynaroides</name>
    <dbReference type="NCBI Taxonomy" id="273540"/>
    <lineage>
        <taxon>Eukaryota</taxon>
        <taxon>Viridiplantae</taxon>
        <taxon>Streptophyta</taxon>
        <taxon>Embryophyta</taxon>
        <taxon>Tracheophyta</taxon>
        <taxon>Spermatophyta</taxon>
        <taxon>Magnoliopsida</taxon>
        <taxon>Proteales</taxon>
        <taxon>Proteaceae</taxon>
        <taxon>Protea</taxon>
    </lineage>
</organism>
<keyword evidence="2" id="KW-0378">Hydrolase</keyword>
<gene>
    <name evidence="5" type="ORF">NE237_028079</name>
</gene>
<dbReference type="SUPFAM" id="SSF51126">
    <property type="entry name" value="Pectin lyase-like"/>
    <property type="match status" value="1"/>
</dbReference>
<dbReference type="EMBL" id="JAMYWD010000012">
    <property type="protein sequence ID" value="KAJ4951247.1"/>
    <property type="molecule type" value="Genomic_DNA"/>
</dbReference>